<evidence type="ECO:0000256" key="2">
    <source>
        <dbReference type="ARBA" id="ARBA00022723"/>
    </source>
</evidence>
<comment type="similarity">
    <text evidence="10">Belongs to the SGF11 family.</text>
</comment>
<protein>
    <recommendedName>
        <fullName evidence="10">SAGA-associated factor 11</fullName>
    </recommendedName>
</protein>
<reference evidence="12" key="1">
    <citation type="submission" date="2022-08" db="EMBL/GenBank/DDBJ databases">
        <title>A Global Phylogenomic Analysis of the Shiitake Genus Lentinula.</title>
        <authorList>
            <consortium name="DOE Joint Genome Institute"/>
            <person name="Sierra-Patev S."/>
            <person name="Min B."/>
            <person name="Naranjo-Ortiz M."/>
            <person name="Looney B."/>
            <person name="Konkel Z."/>
            <person name="Slot J.C."/>
            <person name="Sakamoto Y."/>
            <person name="Steenwyk J.L."/>
            <person name="Rokas A."/>
            <person name="Carro J."/>
            <person name="Camarero S."/>
            <person name="Ferreira P."/>
            <person name="Molpeceres G."/>
            <person name="Ruiz-Duenas F.J."/>
            <person name="Serrano A."/>
            <person name="Henrissat B."/>
            <person name="Drula E."/>
            <person name="Hughes K.W."/>
            <person name="Mata J.L."/>
            <person name="Ishikawa N.K."/>
            <person name="Vargas-Isla R."/>
            <person name="Ushijima S."/>
            <person name="Smith C.A."/>
            <person name="Ahrendt S."/>
            <person name="Andreopoulos W."/>
            <person name="He G."/>
            <person name="Labutti K."/>
            <person name="Lipzen A."/>
            <person name="Ng V."/>
            <person name="Riley R."/>
            <person name="Sandor L."/>
            <person name="Barry K."/>
            <person name="Martinez A.T."/>
            <person name="Xiao Y."/>
            <person name="Gibbons J.G."/>
            <person name="Terashima K."/>
            <person name="Grigoriev I.V."/>
            <person name="Hibbett D.S."/>
        </authorList>
    </citation>
    <scope>NUCLEOTIDE SEQUENCE</scope>
    <source>
        <strain evidence="12">RHP3577 ss4</strain>
    </source>
</reference>
<evidence type="ECO:0000313" key="12">
    <source>
        <dbReference type="EMBL" id="KAJ4494260.1"/>
    </source>
</evidence>
<sequence length="336" mass="35583">MAPSKAERAEREQILSTLSNRLFCDFLDDFIMDVALEAHAEVSRSRALCENCGTRCNGAHVPASLTSRALVSSSRAETPSAAEGGANTPNSAKGSDGTVHLECVNCQRMVASNRYAPHLSNCMGLNSSRRGAVRGSTKAKQPSDAGRSGSPASEAGYPSDDGKLAQKGKGKSKTKRADEAEFNLKRKRPLSPQVSPSKKQKQKVQSGSPVSRAKSDMDSASLLPTTNSQSKIPSKLRDSSLASFNDRETSGSSRESSPDASLSSTLSSNFMNKGMANRPKPIPLKQPSPPRPPPPVPAYIEGLRFSIRSVAIVDSNLLPDDEGDETGSSTDTSDSG</sequence>
<evidence type="ECO:0000313" key="13">
    <source>
        <dbReference type="Proteomes" id="UP001150217"/>
    </source>
</evidence>
<feature type="compositionally biased region" description="Basic and acidic residues" evidence="11">
    <location>
        <begin position="175"/>
        <end position="184"/>
    </location>
</feature>
<feature type="compositionally biased region" description="Low complexity" evidence="11">
    <location>
        <begin position="191"/>
        <end position="211"/>
    </location>
</feature>
<evidence type="ECO:0000256" key="7">
    <source>
        <dbReference type="ARBA" id="ARBA00023159"/>
    </source>
</evidence>
<keyword evidence="7 10" id="KW-0010">Activator</keyword>
<feature type="region of interest" description="Disordered" evidence="11">
    <location>
        <begin position="316"/>
        <end position="336"/>
    </location>
</feature>
<comment type="subcellular location">
    <subcellularLocation>
        <location evidence="1 10">Nucleus</location>
    </subcellularLocation>
</comment>
<name>A0ABQ8VH42_9AGAR</name>
<organism evidence="12 13">
    <name type="scientific">Lentinula lateritia</name>
    <dbReference type="NCBI Taxonomy" id="40482"/>
    <lineage>
        <taxon>Eukaryota</taxon>
        <taxon>Fungi</taxon>
        <taxon>Dikarya</taxon>
        <taxon>Basidiomycota</taxon>
        <taxon>Agaricomycotina</taxon>
        <taxon>Agaricomycetes</taxon>
        <taxon>Agaricomycetidae</taxon>
        <taxon>Agaricales</taxon>
        <taxon>Marasmiineae</taxon>
        <taxon>Omphalotaceae</taxon>
        <taxon>Lentinula</taxon>
    </lineage>
</organism>
<keyword evidence="13" id="KW-1185">Reference proteome</keyword>
<evidence type="ECO:0000256" key="6">
    <source>
        <dbReference type="ARBA" id="ARBA00023015"/>
    </source>
</evidence>
<dbReference type="InterPro" id="IPR013246">
    <property type="entry name" value="SAGA_su_Sgf11"/>
</dbReference>
<evidence type="ECO:0000256" key="8">
    <source>
        <dbReference type="ARBA" id="ARBA00023163"/>
    </source>
</evidence>
<feature type="compositionally biased region" description="Low complexity" evidence="11">
    <location>
        <begin position="326"/>
        <end position="336"/>
    </location>
</feature>
<feature type="compositionally biased region" description="Pro residues" evidence="11">
    <location>
        <begin position="280"/>
        <end position="297"/>
    </location>
</feature>
<keyword evidence="4" id="KW-0862">Zinc</keyword>
<evidence type="ECO:0000256" key="3">
    <source>
        <dbReference type="ARBA" id="ARBA00022771"/>
    </source>
</evidence>
<dbReference type="Proteomes" id="UP001150217">
    <property type="component" value="Unassembled WGS sequence"/>
</dbReference>
<evidence type="ECO:0000256" key="4">
    <source>
        <dbReference type="ARBA" id="ARBA00022833"/>
    </source>
</evidence>
<dbReference type="Pfam" id="PF08209">
    <property type="entry name" value="Sgf11"/>
    <property type="match status" value="1"/>
</dbReference>
<feature type="region of interest" description="Disordered" evidence="11">
    <location>
        <begin position="69"/>
        <end position="96"/>
    </location>
</feature>
<evidence type="ECO:0000256" key="1">
    <source>
        <dbReference type="ARBA" id="ARBA00004123"/>
    </source>
</evidence>
<feature type="region of interest" description="Disordered" evidence="11">
    <location>
        <begin position="118"/>
        <end position="299"/>
    </location>
</feature>
<feature type="compositionally biased region" description="Polar residues" evidence="11">
    <location>
        <begin position="222"/>
        <end position="232"/>
    </location>
</feature>
<keyword evidence="2" id="KW-0479">Metal-binding</keyword>
<keyword evidence="9" id="KW-0539">Nucleus</keyword>
<evidence type="ECO:0000256" key="11">
    <source>
        <dbReference type="SAM" id="MobiDB-lite"/>
    </source>
</evidence>
<keyword evidence="3" id="KW-0863">Zinc-finger</keyword>
<keyword evidence="5" id="KW-0156">Chromatin regulator</keyword>
<keyword evidence="8" id="KW-0804">Transcription</keyword>
<evidence type="ECO:0000256" key="5">
    <source>
        <dbReference type="ARBA" id="ARBA00022853"/>
    </source>
</evidence>
<dbReference type="EMBL" id="JANVFT010000033">
    <property type="protein sequence ID" value="KAJ4494260.1"/>
    <property type="molecule type" value="Genomic_DNA"/>
</dbReference>
<evidence type="ECO:0000256" key="9">
    <source>
        <dbReference type="ARBA" id="ARBA00023242"/>
    </source>
</evidence>
<proteinExistence type="inferred from homology"/>
<accession>A0ABQ8VH42</accession>
<evidence type="ECO:0000256" key="10">
    <source>
        <dbReference type="RuleBase" id="RU261113"/>
    </source>
</evidence>
<feature type="compositionally biased region" description="Low complexity" evidence="11">
    <location>
        <begin position="258"/>
        <end position="268"/>
    </location>
</feature>
<keyword evidence="6" id="KW-0805">Transcription regulation</keyword>
<dbReference type="Gene3D" id="3.30.160.60">
    <property type="entry name" value="Classic Zinc Finger"/>
    <property type="match status" value="1"/>
</dbReference>
<comment type="caution">
    <text evidence="12">The sequence shown here is derived from an EMBL/GenBank/DDBJ whole genome shotgun (WGS) entry which is preliminary data.</text>
</comment>
<gene>
    <name evidence="12" type="ORF">C8R41DRAFT_919232</name>
</gene>